<dbReference type="Proteomes" id="UP001549167">
    <property type="component" value="Unassembled WGS sequence"/>
</dbReference>
<dbReference type="Pfam" id="PF02585">
    <property type="entry name" value="PIG-L"/>
    <property type="match status" value="1"/>
</dbReference>
<sequence>MKRQLMRLTQPLIRPMTAQILTTYYRDTRPTTEPTENRVLILAPHVDDETIGLGGTIMRYKNRTNPAQVHVCYLTDGAGSVSDAGREDLIQARKQEAKAVEKLFDLDSVTFLDKPDGQLIADAETVSTVRQMIDDMEPDIVYVTPHVDCHPDHVAAGNVLAEALINSTCQPDVRTYEINTTIPKNYINTVVDITPHFKTKDMATTIFQSQAIDFDGLMKRNQYQAHLVSDSNVKHAEVFRTYSAFEWVETIRQAKNFSFVDFQNELKQMNKELTMLLAHKKGYKFKTGVYDETVKRREQE</sequence>
<organism evidence="2 3">
    <name type="scientific">Alkalibacillus flavidus</name>
    <dbReference type="NCBI Taxonomy" id="546021"/>
    <lineage>
        <taxon>Bacteria</taxon>
        <taxon>Bacillati</taxon>
        <taxon>Bacillota</taxon>
        <taxon>Bacilli</taxon>
        <taxon>Bacillales</taxon>
        <taxon>Bacillaceae</taxon>
        <taxon>Alkalibacillus</taxon>
    </lineage>
</organism>
<proteinExistence type="predicted"/>
<dbReference type="PANTHER" id="PTHR12993:SF11">
    <property type="entry name" value="N-ACETYLGLUCOSAMINYL-PHOSPHATIDYLINOSITOL DE-N-ACETYLASE"/>
    <property type="match status" value="1"/>
</dbReference>
<comment type="caution">
    <text evidence="2">The sequence shown here is derived from an EMBL/GenBank/DDBJ whole genome shotgun (WGS) entry which is preliminary data.</text>
</comment>
<dbReference type="InterPro" id="IPR024078">
    <property type="entry name" value="LmbE-like_dom_sf"/>
</dbReference>
<accession>A0ABV2KYM0</accession>
<reference evidence="2 3" key="1">
    <citation type="submission" date="2024-06" db="EMBL/GenBank/DDBJ databases">
        <title>Genomic Encyclopedia of Type Strains, Phase IV (KMG-IV): sequencing the most valuable type-strain genomes for metagenomic binning, comparative biology and taxonomic classification.</title>
        <authorList>
            <person name="Goeker M."/>
        </authorList>
    </citation>
    <scope>NUCLEOTIDE SEQUENCE [LARGE SCALE GENOMIC DNA]</scope>
    <source>
        <strain evidence="2 3">DSM 23520</strain>
    </source>
</reference>
<comment type="cofactor">
    <cofactor evidence="1">
        <name>Zn(2+)</name>
        <dbReference type="ChEBI" id="CHEBI:29105"/>
    </cofactor>
</comment>
<dbReference type="SUPFAM" id="SSF102588">
    <property type="entry name" value="LmbE-like"/>
    <property type="match status" value="1"/>
</dbReference>
<dbReference type="Gene3D" id="3.40.50.10320">
    <property type="entry name" value="LmbE-like"/>
    <property type="match status" value="1"/>
</dbReference>
<dbReference type="InterPro" id="IPR003737">
    <property type="entry name" value="GlcNAc_PI_deacetylase-related"/>
</dbReference>
<gene>
    <name evidence="2" type="ORF">ABID56_002353</name>
</gene>
<evidence type="ECO:0000313" key="2">
    <source>
        <dbReference type="EMBL" id="MET3684227.1"/>
    </source>
</evidence>
<evidence type="ECO:0000256" key="1">
    <source>
        <dbReference type="ARBA" id="ARBA00001947"/>
    </source>
</evidence>
<dbReference type="PANTHER" id="PTHR12993">
    <property type="entry name" value="N-ACETYLGLUCOSAMINYL-PHOSPHATIDYLINOSITOL DE-N-ACETYLASE-RELATED"/>
    <property type="match status" value="1"/>
</dbReference>
<dbReference type="RefSeq" id="WP_354221379.1">
    <property type="nucleotide sequence ID" value="NZ_JBEPMX010000014.1"/>
</dbReference>
<keyword evidence="3" id="KW-1185">Reference proteome</keyword>
<name>A0ABV2KYM0_9BACI</name>
<evidence type="ECO:0000313" key="3">
    <source>
        <dbReference type="Proteomes" id="UP001549167"/>
    </source>
</evidence>
<protein>
    <submittedName>
        <fullName evidence="2">LmbE family N-acetylglucosaminyl deacetylase</fullName>
    </submittedName>
</protein>
<dbReference type="EMBL" id="JBEPMX010000014">
    <property type="protein sequence ID" value="MET3684227.1"/>
    <property type="molecule type" value="Genomic_DNA"/>
</dbReference>